<keyword evidence="2" id="KW-1185">Reference proteome</keyword>
<proteinExistence type="predicted"/>
<dbReference type="Gene3D" id="3.40.50.2000">
    <property type="entry name" value="Glycogen Phosphorylase B"/>
    <property type="match status" value="1"/>
</dbReference>
<dbReference type="Proteomes" id="UP001358586">
    <property type="component" value="Chromosome 1"/>
</dbReference>
<organism evidence="1 2">
    <name type="scientific">Gossypium arboreum</name>
    <name type="common">Tree cotton</name>
    <name type="synonym">Gossypium nanking</name>
    <dbReference type="NCBI Taxonomy" id="29729"/>
    <lineage>
        <taxon>Eukaryota</taxon>
        <taxon>Viridiplantae</taxon>
        <taxon>Streptophyta</taxon>
        <taxon>Embryophyta</taxon>
        <taxon>Tracheophyta</taxon>
        <taxon>Spermatophyta</taxon>
        <taxon>Magnoliopsida</taxon>
        <taxon>eudicotyledons</taxon>
        <taxon>Gunneridae</taxon>
        <taxon>Pentapetalae</taxon>
        <taxon>rosids</taxon>
        <taxon>malvids</taxon>
        <taxon>Malvales</taxon>
        <taxon>Malvaceae</taxon>
        <taxon>Malvoideae</taxon>
        <taxon>Gossypium</taxon>
    </lineage>
</organism>
<name>A0ABR0R4X4_GOSAR</name>
<accession>A0ABR0R4X4</accession>
<evidence type="ECO:0000313" key="1">
    <source>
        <dbReference type="EMBL" id="KAK5846627.1"/>
    </source>
</evidence>
<evidence type="ECO:0000313" key="2">
    <source>
        <dbReference type="Proteomes" id="UP001358586"/>
    </source>
</evidence>
<comment type="caution">
    <text evidence="1">The sequence shown here is derived from an EMBL/GenBank/DDBJ whole genome shotgun (WGS) entry which is preliminary data.</text>
</comment>
<protein>
    <submittedName>
        <fullName evidence="1">Uncharacterized protein</fullName>
    </submittedName>
</protein>
<sequence length="71" mass="8146">MKKAELIFVPAPAMRHLVSTVEFAKHLIYRDHRIRVNILSMKWFPSASLDAYIDSLTALQPDGIQLIELPQ</sequence>
<gene>
    <name evidence="1" type="ORF">PVK06_002922</name>
</gene>
<reference evidence="1 2" key="1">
    <citation type="submission" date="2023-03" db="EMBL/GenBank/DDBJ databases">
        <title>WGS of Gossypium arboreum.</title>
        <authorList>
            <person name="Yu D."/>
        </authorList>
    </citation>
    <scope>NUCLEOTIDE SEQUENCE [LARGE SCALE GENOMIC DNA]</scope>
    <source>
        <tissue evidence="1">Leaf</tissue>
    </source>
</reference>
<dbReference type="EMBL" id="JARKNE010000001">
    <property type="protein sequence ID" value="KAK5846627.1"/>
    <property type="molecule type" value="Genomic_DNA"/>
</dbReference>